<dbReference type="Gene3D" id="1.10.10.10">
    <property type="entry name" value="Winged helix-like DNA-binding domain superfamily/Winged helix DNA-binding domain"/>
    <property type="match status" value="1"/>
</dbReference>
<dbReference type="InterPro" id="IPR036388">
    <property type="entry name" value="WH-like_DNA-bd_sf"/>
</dbReference>
<evidence type="ECO:0000256" key="1">
    <source>
        <dbReference type="ARBA" id="ARBA00023015"/>
    </source>
</evidence>
<dbReference type="Gene3D" id="3.30.450.20">
    <property type="entry name" value="PAS domain"/>
    <property type="match status" value="1"/>
</dbReference>
<keyword evidence="2 5" id="KW-0238">DNA-binding</keyword>
<dbReference type="PANTHER" id="PTHR43537:SF24">
    <property type="entry name" value="GLUCONATE OPERON TRANSCRIPTIONAL REPRESSOR"/>
    <property type="match status" value="1"/>
</dbReference>
<dbReference type="Proteomes" id="UP000189735">
    <property type="component" value="Unassembled WGS sequence"/>
</dbReference>
<protein>
    <submittedName>
        <fullName evidence="5">DNA-binding transcriptional regulator, FadR family</fullName>
    </submittedName>
</protein>
<sequence>MSRSLGLTAEARSAVFAPLAGPGRSEQVEQRMREAIVLGLVGHGERLPRETELARQFGVAVSTVREALDALRGQGLVRTTRGRDGGSFITSSAEGQRELLAARLSRFSRAQLHDLALQLGAISGTVAATAAARATSSDLENLRSITQSIDFGNEVSARRGEALFRVEVAAVAQSPRLVAEELRLQAEYGPLLWFGMRDQALRDAVHRAQLALVEALSGRDGVVARAVVDEQLSALTASAISFSDAHSTSADDTAGAPVTAAPVTLDDCASLVVDTFDAVFGTLGRARDAFATTLASLAHPIAKATLDGSVRALAEAELVDGAQLVIGAGFVATPGFVDDAAWHLAWWVRQAGDPLVQRLPPRQLAVVEDPESEFFRDYTRLEWWRGVASGEASHVTGPYVDYLCTDEFILTLTMPVFDASGTQPGVAGVDVTVSALEVRFLPVFRRLGERITLVNAQSRVVLSTDPAIAAGTLLVENTASPEGGELVACGTLPLALVRH</sequence>
<dbReference type="CDD" id="cd07377">
    <property type="entry name" value="WHTH_GntR"/>
    <property type="match status" value="1"/>
</dbReference>
<name>A0A1T4XH44_9MICO</name>
<dbReference type="RefSeq" id="WP_078713685.1">
    <property type="nucleotide sequence ID" value="NZ_FUYG01000003.1"/>
</dbReference>
<evidence type="ECO:0000256" key="2">
    <source>
        <dbReference type="ARBA" id="ARBA00023125"/>
    </source>
</evidence>
<dbReference type="InterPro" id="IPR036390">
    <property type="entry name" value="WH_DNA-bd_sf"/>
</dbReference>
<dbReference type="PRINTS" id="PR00035">
    <property type="entry name" value="HTHGNTR"/>
</dbReference>
<evidence type="ECO:0000313" key="5">
    <source>
        <dbReference type="EMBL" id="SKA88856.1"/>
    </source>
</evidence>
<dbReference type="GO" id="GO:0003677">
    <property type="term" value="F:DNA binding"/>
    <property type="evidence" value="ECO:0007669"/>
    <property type="project" value="UniProtKB-KW"/>
</dbReference>
<gene>
    <name evidence="5" type="ORF">SAMN06295879_1114</name>
</gene>
<dbReference type="GO" id="GO:0003700">
    <property type="term" value="F:DNA-binding transcription factor activity"/>
    <property type="evidence" value="ECO:0007669"/>
    <property type="project" value="InterPro"/>
</dbReference>
<accession>A0A1T4XH44</accession>
<dbReference type="InterPro" id="IPR000524">
    <property type="entry name" value="Tscrpt_reg_HTH_GntR"/>
</dbReference>
<evidence type="ECO:0000259" key="4">
    <source>
        <dbReference type="PROSITE" id="PS50949"/>
    </source>
</evidence>
<feature type="domain" description="HTH gntR-type" evidence="4">
    <location>
        <begin position="22"/>
        <end position="92"/>
    </location>
</feature>
<evidence type="ECO:0000313" key="6">
    <source>
        <dbReference type="Proteomes" id="UP000189735"/>
    </source>
</evidence>
<dbReference type="SUPFAM" id="SSF46785">
    <property type="entry name" value="Winged helix' DNA-binding domain"/>
    <property type="match status" value="1"/>
</dbReference>
<dbReference type="Pfam" id="PF00392">
    <property type="entry name" value="GntR"/>
    <property type="match status" value="1"/>
</dbReference>
<keyword evidence="3" id="KW-0804">Transcription</keyword>
<dbReference type="SUPFAM" id="SSF48008">
    <property type="entry name" value="GntR ligand-binding domain-like"/>
    <property type="match status" value="1"/>
</dbReference>
<dbReference type="PANTHER" id="PTHR43537">
    <property type="entry name" value="TRANSCRIPTIONAL REGULATOR, GNTR FAMILY"/>
    <property type="match status" value="1"/>
</dbReference>
<dbReference type="SMART" id="SM00345">
    <property type="entry name" value="HTH_GNTR"/>
    <property type="match status" value="1"/>
</dbReference>
<dbReference type="CDD" id="cd12913">
    <property type="entry name" value="PDC1_MCP_like"/>
    <property type="match status" value="1"/>
</dbReference>
<dbReference type="PROSITE" id="PS50949">
    <property type="entry name" value="HTH_GNTR"/>
    <property type="match status" value="1"/>
</dbReference>
<evidence type="ECO:0000256" key="3">
    <source>
        <dbReference type="ARBA" id="ARBA00023163"/>
    </source>
</evidence>
<proteinExistence type="predicted"/>
<keyword evidence="1" id="KW-0805">Transcription regulation</keyword>
<dbReference type="AlphaFoldDB" id="A0A1T4XH44"/>
<organism evidence="5 6">
    <name type="scientific">Agreia bicolorata</name>
    <dbReference type="NCBI Taxonomy" id="110935"/>
    <lineage>
        <taxon>Bacteria</taxon>
        <taxon>Bacillati</taxon>
        <taxon>Actinomycetota</taxon>
        <taxon>Actinomycetes</taxon>
        <taxon>Micrococcales</taxon>
        <taxon>Microbacteriaceae</taxon>
        <taxon>Agreia</taxon>
    </lineage>
</organism>
<dbReference type="InterPro" id="IPR008920">
    <property type="entry name" value="TF_FadR/GntR_C"/>
</dbReference>
<dbReference type="EMBL" id="FUYG01000003">
    <property type="protein sequence ID" value="SKA88856.1"/>
    <property type="molecule type" value="Genomic_DNA"/>
</dbReference>
<reference evidence="6" key="1">
    <citation type="submission" date="2017-02" db="EMBL/GenBank/DDBJ databases">
        <authorList>
            <person name="Varghese N."/>
            <person name="Submissions S."/>
        </authorList>
    </citation>
    <scope>NUCLEOTIDE SEQUENCE [LARGE SCALE GENOMIC DNA]</scope>
    <source>
        <strain evidence="6">VKM Ac-2052</strain>
    </source>
</reference>